<evidence type="ECO:0000256" key="1">
    <source>
        <dbReference type="ARBA" id="ARBA00004162"/>
    </source>
</evidence>
<reference evidence="11 12" key="1">
    <citation type="submission" date="2019-03" db="EMBL/GenBank/DDBJ databases">
        <title>Genomic Encyclopedia of Type Strains, Phase IV (KMG-IV): sequencing the most valuable type-strain genomes for metagenomic binning, comparative biology and taxonomic classification.</title>
        <authorList>
            <person name="Goeker M."/>
        </authorList>
    </citation>
    <scope>NUCLEOTIDE SEQUENCE [LARGE SCALE GENOMIC DNA]</scope>
    <source>
        <strain evidence="11 12">DSM 28559</strain>
    </source>
</reference>
<dbReference type="RefSeq" id="WP_132093832.1">
    <property type="nucleotide sequence ID" value="NZ_JANKAQ010000016.1"/>
</dbReference>
<dbReference type="SMART" id="SM01323">
    <property type="entry name" value="YajC"/>
    <property type="match status" value="1"/>
</dbReference>
<evidence type="ECO:0000256" key="6">
    <source>
        <dbReference type="ARBA" id="ARBA00022927"/>
    </source>
</evidence>
<protein>
    <submittedName>
        <fullName evidence="11">Protein translocase subunit yajC</fullName>
    </submittedName>
</protein>
<dbReference type="NCBIfam" id="TIGR00739">
    <property type="entry name" value="yajC"/>
    <property type="match status" value="1"/>
</dbReference>
<keyword evidence="7 10" id="KW-1133">Transmembrane helix</keyword>
<dbReference type="PRINTS" id="PR01853">
    <property type="entry name" value="YAJCTRNLCASE"/>
</dbReference>
<feature type="transmembrane region" description="Helical" evidence="10">
    <location>
        <begin position="6"/>
        <end position="25"/>
    </location>
</feature>
<dbReference type="PANTHER" id="PTHR33909">
    <property type="entry name" value="SEC TRANSLOCON ACCESSORY COMPLEX SUBUNIT YAJC"/>
    <property type="match status" value="1"/>
</dbReference>
<keyword evidence="5 10" id="KW-0812">Transmembrane</keyword>
<keyword evidence="4" id="KW-1003">Cell membrane</keyword>
<comment type="similarity">
    <text evidence="2">Belongs to the YajC family.</text>
</comment>
<accession>A0A4R2LS74</accession>
<dbReference type="InterPro" id="IPR003849">
    <property type="entry name" value="Preprotein_translocase_YajC"/>
</dbReference>
<gene>
    <name evidence="11" type="ORF">EV212_11644</name>
</gene>
<organism evidence="11 12">
    <name type="scientific">Frisingicoccus caecimuris</name>
    <dbReference type="NCBI Taxonomy" id="1796636"/>
    <lineage>
        <taxon>Bacteria</taxon>
        <taxon>Bacillati</taxon>
        <taxon>Bacillota</taxon>
        <taxon>Clostridia</taxon>
        <taxon>Lachnospirales</taxon>
        <taxon>Lachnospiraceae</taxon>
        <taxon>Frisingicoccus</taxon>
    </lineage>
</organism>
<keyword evidence="9 10" id="KW-0472">Membrane</keyword>
<evidence type="ECO:0000313" key="12">
    <source>
        <dbReference type="Proteomes" id="UP000295711"/>
    </source>
</evidence>
<dbReference type="AlphaFoldDB" id="A0A4R2LS74"/>
<proteinExistence type="inferred from homology"/>
<evidence type="ECO:0000313" key="11">
    <source>
        <dbReference type="EMBL" id="TCO82577.1"/>
    </source>
</evidence>
<dbReference type="PANTHER" id="PTHR33909:SF1">
    <property type="entry name" value="SEC TRANSLOCON ACCESSORY COMPLEX SUBUNIT YAJC"/>
    <property type="match status" value="1"/>
</dbReference>
<comment type="caution">
    <text evidence="11">The sequence shown here is derived from an EMBL/GenBank/DDBJ whole genome shotgun (WGS) entry which is preliminary data.</text>
</comment>
<dbReference type="Proteomes" id="UP000295711">
    <property type="component" value="Unassembled WGS sequence"/>
</dbReference>
<dbReference type="GO" id="GO:0005886">
    <property type="term" value="C:plasma membrane"/>
    <property type="evidence" value="ECO:0007669"/>
    <property type="project" value="UniProtKB-SubCell"/>
</dbReference>
<keyword evidence="3" id="KW-0813">Transport</keyword>
<keyword evidence="8" id="KW-0811">Translocation</keyword>
<evidence type="ECO:0000256" key="9">
    <source>
        <dbReference type="ARBA" id="ARBA00023136"/>
    </source>
</evidence>
<evidence type="ECO:0000256" key="10">
    <source>
        <dbReference type="SAM" id="Phobius"/>
    </source>
</evidence>
<evidence type="ECO:0000256" key="3">
    <source>
        <dbReference type="ARBA" id="ARBA00022448"/>
    </source>
</evidence>
<evidence type="ECO:0000256" key="8">
    <source>
        <dbReference type="ARBA" id="ARBA00023010"/>
    </source>
</evidence>
<keyword evidence="6" id="KW-0653">Protein transport</keyword>
<dbReference type="Pfam" id="PF02699">
    <property type="entry name" value="YajC"/>
    <property type="match status" value="1"/>
</dbReference>
<evidence type="ECO:0000256" key="2">
    <source>
        <dbReference type="ARBA" id="ARBA00006742"/>
    </source>
</evidence>
<keyword evidence="12" id="KW-1185">Reference proteome</keyword>
<name>A0A4R2LS74_9FIRM</name>
<comment type="subcellular location">
    <subcellularLocation>
        <location evidence="1">Cell membrane</location>
        <topology evidence="1">Single-pass membrane protein</topology>
    </subcellularLocation>
</comment>
<evidence type="ECO:0000256" key="5">
    <source>
        <dbReference type="ARBA" id="ARBA00022692"/>
    </source>
</evidence>
<dbReference type="EMBL" id="SLXA01000016">
    <property type="protein sequence ID" value="TCO82577.1"/>
    <property type="molecule type" value="Genomic_DNA"/>
</dbReference>
<evidence type="ECO:0000256" key="4">
    <source>
        <dbReference type="ARBA" id="ARBA00022475"/>
    </source>
</evidence>
<dbReference type="GO" id="GO:0015031">
    <property type="term" value="P:protein transport"/>
    <property type="evidence" value="ECO:0007669"/>
    <property type="project" value="UniProtKB-KW"/>
</dbReference>
<dbReference type="OrthoDB" id="9800132at2"/>
<evidence type="ECO:0000256" key="7">
    <source>
        <dbReference type="ARBA" id="ARBA00022989"/>
    </source>
</evidence>
<sequence length="96" mass="10661">MQGSYWIWVVGLLVIYGVVLYFLSIRPQKKQEKKMQAMLDALEVGDSIETSGGLFGVVIDVSGDILIVEFGGDRHCRIPMRKTAVVSIEKANSTEE</sequence>